<dbReference type="InterPro" id="IPR000905">
    <property type="entry name" value="Gcp-like_dom"/>
</dbReference>
<comment type="caution">
    <text evidence="2">The sequence shown here is derived from an EMBL/GenBank/DDBJ whole genome shotgun (WGS) entry which is preliminary data.</text>
</comment>
<organism evidence="2 3">
    <name type="scientific">Candidatus Fimadaptatus faecigallinarum</name>
    <dbReference type="NCBI Taxonomy" id="2840814"/>
    <lineage>
        <taxon>Bacteria</taxon>
        <taxon>Bacillati</taxon>
        <taxon>Bacillota</taxon>
        <taxon>Clostridia</taxon>
        <taxon>Eubacteriales</taxon>
        <taxon>Candidatus Fimadaptatus</taxon>
    </lineage>
</organism>
<name>A0A9D1LR39_9FIRM</name>
<dbReference type="SUPFAM" id="SSF53067">
    <property type="entry name" value="Actin-like ATPase domain"/>
    <property type="match status" value="2"/>
</dbReference>
<sequence length="229" mass="24103">MNILAMDTSGPYASVALMQDGVVTHEENARHGLTHSQTVLPMVQHALECAGLRAADIEIFACTVGPGSFTGVRIGVTTVKALAHATGARALGVDALEALAYGAAGFGGVIAPMFDARRSQVYAAAFRGGAGFERLTDDVAAPVEEFVAALPAGEVMFLGDGADACREKIRALREDARFAPGHLNYPRAAAVCALAQRAPERAVDYLTLKPLYLRAPQAERERLAKGLKV</sequence>
<gene>
    <name evidence="2" type="primary">tsaB</name>
    <name evidence="2" type="ORF">IAC59_04800</name>
</gene>
<dbReference type="CDD" id="cd24032">
    <property type="entry name" value="ASKHA_NBD_TsaB"/>
    <property type="match status" value="1"/>
</dbReference>
<dbReference type="InterPro" id="IPR022496">
    <property type="entry name" value="T6A_TsaB"/>
</dbReference>
<dbReference type="InterPro" id="IPR043129">
    <property type="entry name" value="ATPase_NBD"/>
</dbReference>
<dbReference type="GO" id="GO:0002949">
    <property type="term" value="P:tRNA threonylcarbamoyladenosine modification"/>
    <property type="evidence" value="ECO:0007669"/>
    <property type="project" value="InterPro"/>
</dbReference>
<dbReference type="Gene3D" id="3.30.420.40">
    <property type="match status" value="2"/>
</dbReference>
<reference evidence="2" key="1">
    <citation type="submission" date="2020-10" db="EMBL/GenBank/DDBJ databases">
        <authorList>
            <person name="Gilroy R."/>
        </authorList>
    </citation>
    <scope>NUCLEOTIDE SEQUENCE</scope>
    <source>
        <strain evidence="2">ChiSxjej2B14-8506</strain>
    </source>
</reference>
<dbReference type="PANTHER" id="PTHR11735:SF11">
    <property type="entry name" value="TRNA THREONYLCARBAMOYLADENOSINE BIOSYNTHESIS PROTEIN TSAB"/>
    <property type="match status" value="1"/>
</dbReference>
<feature type="domain" description="Gcp-like" evidence="1">
    <location>
        <begin position="34"/>
        <end position="219"/>
    </location>
</feature>
<dbReference type="Pfam" id="PF00814">
    <property type="entry name" value="TsaD"/>
    <property type="match status" value="1"/>
</dbReference>
<proteinExistence type="predicted"/>
<dbReference type="EMBL" id="DVNK01000032">
    <property type="protein sequence ID" value="HIU46559.1"/>
    <property type="molecule type" value="Genomic_DNA"/>
</dbReference>
<dbReference type="GO" id="GO:0005829">
    <property type="term" value="C:cytosol"/>
    <property type="evidence" value="ECO:0007669"/>
    <property type="project" value="TreeGrafter"/>
</dbReference>
<reference evidence="2" key="2">
    <citation type="journal article" date="2021" name="PeerJ">
        <title>Extensive microbial diversity within the chicken gut microbiome revealed by metagenomics and culture.</title>
        <authorList>
            <person name="Gilroy R."/>
            <person name="Ravi A."/>
            <person name="Getino M."/>
            <person name="Pursley I."/>
            <person name="Horton D.L."/>
            <person name="Alikhan N.F."/>
            <person name="Baker D."/>
            <person name="Gharbi K."/>
            <person name="Hall N."/>
            <person name="Watson M."/>
            <person name="Adriaenssens E.M."/>
            <person name="Foster-Nyarko E."/>
            <person name="Jarju S."/>
            <person name="Secka A."/>
            <person name="Antonio M."/>
            <person name="Oren A."/>
            <person name="Chaudhuri R.R."/>
            <person name="La Ragione R."/>
            <person name="Hildebrand F."/>
            <person name="Pallen M.J."/>
        </authorList>
    </citation>
    <scope>NUCLEOTIDE SEQUENCE</scope>
    <source>
        <strain evidence="2">ChiSxjej2B14-8506</strain>
    </source>
</reference>
<dbReference type="AlphaFoldDB" id="A0A9D1LR39"/>
<evidence type="ECO:0000313" key="3">
    <source>
        <dbReference type="Proteomes" id="UP000824123"/>
    </source>
</evidence>
<protein>
    <submittedName>
        <fullName evidence="2">tRNA (Adenosine(37)-N6)-threonylcarbamoyltransferase complex dimerization subunit type 1 TsaB</fullName>
    </submittedName>
</protein>
<dbReference type="NCBIfam" id="TIGR03725">
    <property type="entry name" value="T6A_YeaZ"/>
    <property type="match status" value="1"/>
</dbReference>
<dbReference type="PANTHER" id="PTHR11735">
    <property type="entry name" value="TRNA N6-ADENOSINE THREONYLCARBAMOYLTRANSFERASE"/>
    <property type="match status" value="1"/>
</dbReference>
<evidence type="ECO:0000259" key="1">
    <source>
        <dbReference type="Pfam" id="PF00814"/>
    </source>
</evidence>
<accession>A0A9D1LR39</accession>
<dbReference type="Proteomes" id="UP000824123">
    <property type="component" value="Unassembled WGS sequence"/>
</dbReference>
<evidence type="ECO:0000313" key="2">
    <source>
        <dbReference type="EMBL" id="HIU46559.1"/>
    </source>
</evidence>